<dbReference type="CDD" id="cd06143">
    <property type="entry name" value="PAN2_exo"/>
    <property type="match status" value="1"/>
</dbReference>
<dbReference type="PANTHER" id="PTHR15728">
    <property type="entry name" value="DEADENYLATION COMPLEX CATALYTIC SUBUNIT PAN2"/>
    <property type="match status" value="1"/>
</dbReference>
<keyword evidence="3" id="KW-0853">WD repeat</keyword>
<dbReference type="PANTHER" id="PTHR15728:SF0">
    <property type="entry name" value="PAN2-PAN3 DEADENYLATION COMPLEX CATALYTIC SUBUNIT PAN2"/>
    <property type="match status" value="1"/>
</dbReference>
<dbReference type="SUPFAM" id="SSF54001">
    <property type="entry name" value="Cysteine proteinases"/>
    <property type="match status" value="1"/>
</dbReference>
<comment type="subunit">
    <text evidence="9">Forms a heterotrimer with an asymmetric homodimer of the regulatory subunit PAN3 to form the poly(A)-nuclease (PAN) deadenylation complex.</text>
</comment>
<protein>
    <recommendedName>
        <fullName evidence="9">PAN2-PAN3 deadenylation complex catalytic subunit PAN2</fullName>
        <ecNumber evidence="9">3.1.13.4</ecNumber>
    </recommendedName>
    <alternativeName>
        <fullName evidence="9">PAB1P-dependent poly(A)-specific ribonuclease</fullName>
    </alternativeName>
    <alternativeName>
        <fullName evidence="9">Poly(A)-nuclease deadenylation complex subunit 2</fullName>
        <shortName evidence="9">PAN deadenylation complex subunit 2</shortName>
    </alternativeName>
</protein>
<dbReference type="GO" id="GO:0004535">
    <property type="term" value="F:poly(A)-specific ribonuclease activity"/>
    <property type="evidence" value="ECO:0007669"/>
    <property type="project" value="UniProtKB-UniRule"/>
</dbReference>
<dbReference type="GO" id="GO:0031251">
    <property type="term" value="C:PAN complex"/>
    <property type="evidence" value="ECO:0007669"/>
    <property type="project" value="UniProtKB-UniRule"/>
</dbReference>
<evidence type="ECO:0000256" key="8">
    <source>
        <dbReference type="ARBA" id="ARBA00022839"/>
    </source>
</evidence>
<feature type="binding site" evidence="9">
    <location>
        <position position="875"/>
    </location>
    <ligand>
        <name>a divalent metal cation</name>
        <dbReference type="ChEBI" id="CHEBI:60240"/>
        <note>catalytic</note>
    </ligand>
</feature>
<organism evidence="12 13">
    <name type="scientific">Rickenella mellea</name>
    <dbReference type="NCBI Taxonomy" id="50990"/>
    <lineage>
        <taxon>Eukaryota</taxon>
        <taxon>Fungi</taxon>
        <taxon>Dikarya</taxon>
        <taxon>Basidiomycota</taxon>
        <taxon>Agaricomycotina</taxon>
        <taxon>Agaricomycetes</taxon>
        <taxon>Hymenochaetales</taxon>
        <taxon>Rickenellaceae</taxon>
        <taxon>Rickenella</taxon>
    </lineage>
</organism>
<evidence type="ECO:0000256" key="6">
    <source>
        <dbReference type="ARBA" id="ARBA00022723"/>
    </source>
</evidence>
<dbReference type="InterPro" id="IPR013520">
    <property type="entry name" value="Ribonucl_H"/>
</dbReference>
<keyword evidence="8 9" id="KW-0269">Exonuclease</keyword>
<feature type="binding site" evidence="9">
    <location>
        <position position="982"/>
    </location>
    <ligand>
        <name>a divalent metal cation</name>
        <dbReference type="ChEBI" id="CHEBI:60240"/>
        <note>catalytic</note>
    </ligand>
</feature>
<dbReference type="InterPro" id="IPR036322">
    <property type="entry name" value="WD40_repeat_dom_sf"/>
</dbReference>
<gene>
    <name evidence="9" type="primary">PAN2</name>
    <name evidence="12" type="ORF">BD410DRAFT_782767</name>
</gene>
<feature type="compositionally biased region" description="Polar residues" evidence="10">
    <location>
        <begin position="1130"/>
        <end position="1140"/>
    </location>
</feature>
<keyword evidence="7 9" id="KW-0378">Hydrolase</keyword>
<dbReference type="SUPFAM" id="SSF50978">
    <property type="entry name" value="WD40 repeat-like"/>
    <property type="match status" value="1"/>
</dbReference>
<dbReference type="GO" id="GO:0000289">
    <property type="term" value="P:nuclear-transcribed mRNA poly(A) tail shortening"/>
    <property type="evidence" value="ECO:0007669"/>
    <property type="project" value="UniProtKB-UniRule"/>
</dbReference>
<comment type="domain">
    <text evidence="9">Contains a pseudo-UCH domain. This ubiquitin C-terminal hydrolase (UCH)-like or ubiquitin specific protease (USP)-like domain is predicted to be catalytically inactive because it lacks the active site catalytic triad characteristic of thiol proteases, with residues at the equivalent structural positions that are incompatible with catalysis, and it cannot bind ubiquitin. It functions as a structural scaffold for intra- and intermolecular interactions in the complex.</text>
</comment>
<comment type="caution">
    <text evidence="9">Lacks conserved residue(s) required for the propagation of feature annotation.</text>
</comment>
<feature type="region of interest" description="Disordered" evidence="10">
    <location>
        <begin position="1068"/>
        <end position="1140"/>
    </location>
</feature>
<dbReference type="STRING" id="50990.A0A4Y7QJP8"/>
<dbReference type="InterPro" id="IPR048841">
    <property type="entry name" value="PAN2_N"/>
</dbReference>
<dbReference type="InterPro" id="IPR038765">
    <property type="entry name" value="Papain-like_cys_pep_sf"/>
</dbReference>
<comment type="catalytic activity">
    <reaction evidence="9">
        <text>Exonucleolytic cleavage of poly(A) to 5'-AMP.</text>
        <dbReference type="EC" id="3.1.13.4"/>
    </reaction>
</comment>
<keyword evidence="2 9" id="KW-0963">Cytoplasm</keyword>
<comment type="function">
    <text evidence="9">Catalytic subunit of the poly(A)-nuclease (PAN) deadenylation complex, one of two cytoplasmic mRNA deadenylases involved in mRNA turnover. PAN specifically shortens poly(A) tails of RNA and the activity is stimulated by poly(A)-binding protein PAB1. PAN deadenylation is followed by rapid degradation of the shortened mRNA tails by the CCR4-NOT complex. Deadenylated mRNAs are then degraded by two alternative mechanisms, namely exosome-mediated 3'-5' exonucleolytic degradation, or deadenlyation-dependent mRNA decaping and subsequent 5'-3' exonucleolytic degradation by XRN1. May also be involved in post-transcriptional maturation of mRNA poly(A) tails.</text>
</comment>
<feature type="region of interest" description="Disordered" evidence="10">
    <location>
        <begin position="414"/>
        <end position="435"/>
    </location>
</feature>
<dbReference type="AlphaFoldDB" id="A0A4Y7QJP8"/>
<dbReference type="VEuPathDB" id="FungiDB:BD410DRAFT_782767"/>
<sequence length="1140" mass="125576">MSTTYRKTAPITSQRDIYPQPITALAFDPVSDTLWTGNNSGGVVAYSGVQGIRGVAFPVGGDLAVKKIIAGDQYVRALGAAGRGLGTWNKGGANKWYYPSPHTVTTFSNNPTNSPNIAISTAVPELVLINSSTGNIIQQTPVSSLITHLVFSHTLLLSGSADGHVRTHDVRVRSQTEYGESSVKAHVRGVQGLEVSGNLVFSIGWGVRQSRPFPDPLVKVFDLRTLKALPPVPFPAGPGFINTLPRRSSGLVITSNRGMVNIMDVSNPNAGGEFYQLDVGSYVSSAAVSPTGAYLAFGDAEGAVHLMTAAGDEEALPLNGFDGQPVEWADVPEPIPEIHWTDTTPLNSVGMPYYKSMLLSSWTAEFMTGDPYYPPPPKIPAQILSTMKVNDFVGYAALPKELRGRRNLAVVGPKKDQARFRSGKSRRNDPEPETPVTDVAEFIPRAYRKVEIEYSKFGVEDFDFAFYNRTEYSGLETHIMNSYTNAMVQVMHYSLPIRRLAKSHITTNCPREHCLLCELGFVSRMLEDARGTNCQASNFCKTVGALAQASNALGLIDFGRSDADYANMIQSFHRFLLDHLSSEGNAFPHNPVIISPSAGPPDPYSPAAAPITQLLGIDAKNIIVCGNCKAVREKENMTHMVDLVYPRRTPSGALQSSADFASILRNSLIREMSHKATCQTCKQFANFESRRAIPTKDLPPILAVNANVYNQETSRFWLDDRLSTFLKPAVELTGQVDGIDDSEVAVYEIRALIVQVVSKDQSSHLVAIVKVPEAQGKSETDSPWFIFNDFAVSNISEGDALSFPGSWKVPTVIYLERIDMRGKIDYSGLPNTVDAMDLTRDLSISPNRDNMDMKHEPLKADELPKPGTLVSIDAEFVSMQQEEVEIRSDGTKKVLRPARLSLARVSVLRGDGPHEGLPFIDDHIHTSEMIVDYLTEFSGIKYGDLDPHLSRKTLVPLKVAYKKLRLLVDLGCIFIGHGLAKDFRIINLFVPPHQVIDTVDVYFIKARQRRLSLRFLSWIVLKQNIQQDTHDSIEDARSALMLYKAFQEFESQGIFDEKLDELYREGKQYNWKPPPAPGSSSPPTSNTPQPPSIPPFGFQGHALQTPYPTMFQSQGTMPNAFGGVGGNPFGSYQQQWRGTR</sequence>
<dbReference type="Gene3D" id="3.90.70.10">
    <property type="entry name" value="Cysteine proteinases"/>
    <property type="match status" value="1"/>
</dbReference>
<evidence type="ECO:0000256" key="7">
    <source>
        <dbReference type="ARBA" id="ARBA00022801"/>
    </source>
</evidence>
<dbReference type="OrthoDB" id="16516at2759"/>
<evidence type="ECO:0000256" key="3">
    <source>
        <dbReference type="ARBA" id="ARBA00022574"/>
    </source>
</evidence>
<evidence type="ECO:0000256" key="10">
    <source>
        <dbReference type="SAM" id="MobiDB-lite"/>
    </source>
</evidence>
<dbReference type="Pfam" id="PF13423">
    <property type="entry name" value="UCH_1"/>
    <property type="match status" value="1"/>
</dbReference>
<dbReference type="InterPro" id="IPR015943">
    <property type="entry name" value="WD40/YVTN_repeat-like_dom_sf"/>
</dbReference>
<accession>A0A4Y7QJP8</accession>
<feature type="binding site" evidence="9">
    <location>
        <position position="1035"/>
    </location>
    <ligand>
        <name>a divalent metal cation</name>
        <dbReference type="ChEBI" id="CHEBI:60240"/>
        <note>catalytic</note>
    </ligand>
</feature>
<dbReference type="SMART" id="SM00479">
    <property type="entry name" value="EXOIII"/>
    <property type="match status" value="1"/>
</dbReference>
<dbReference type="SMART" id="SM00320">
    <property type="entry name" value="WD40"/>
    <property type="match status" value="3"/>
</dbReference>
<dbReference type="GO" id="GO:0000932">
    <property type="term" value="C:P-body"/>
    <property type="evidence" value="ECO:0007669"/>
    <property type="project" value="TreeGrafter"/>
</dbReference>
<dbReference type="InterPro" id="IPR001680">
    <property type="entry name" value="WD40_rpt"/>
</dbReference>
<comment type="cofactor">
    <cofactor evidence="9">
        <name>a divalent metal cation</name>
        <dbReference type="ChEBI" id="CHEBI:60240"/>
    </cofactor>
    <text evidence="9">Binds 2 metal cations per subunit in the catalytic exonuclease domain.</text>
</comment>
<evidence type="ECO:0000313" key="12">
    <source>
        <dbReference type="EMBL" id="TDL27635.1"/>
    </source>
</evidence>
<dbReference type="FunFam" id="3.30.420.10:FF:000028">
    <property type="entry name" value="PAN2-PAN3 deadenylation complex catalytic subunit PAN2"/>
    <property type="match status" value="1"/>
</dbReference>
<dbReference type="EC" id="3.1.13.4" evidence="9"/>
<keyword evidence="6 9" id="KW-0479">Metal-binding</keyword>
<comment type="domain">
    <text evidence="9">The linker, or PAN3 interaction domain (PID), between the WD40 repeats and the pseudo-UCH domain mediates interaction with PAN3.</text>
</comment>
<dbReference type="GO" id="GO:0006397">
    <property type="term" value="P:mRNA processing"/>
    <property type="evidence" value="ECO:0007669"/>
    <property type="project" value="UniProtKB-KW"/>
</dbReference>
<feature type="domain" description="USP" evidence="11">
    <location>
        <begin position="473"/>
        <end position="818"/>
    </location>
</feature>
<evidence type="ECO:0000313" key="13">
    <source>
        <dbReference type="Proteomes" id="UP000294933"/>
    </source>
</evidence>
<dbReference type="InterPro" id="IPR050785">
    <property type="entry name" value="PAN2-PAN3_catalytic_subunit"/>
</dbReference>
<feature type="compositionally biased region" description="Low complexity" evidence="10">
    <location>
        <begin position="1078"/>
        <end position="1087"/>
    </location>
</feature>
<evidence type="ECO:0000256" key="1">
    <source>
        <dbReference type="ARBA" id="ARBA00004496"/>
    </source>
</evidence>
<feature type="compositionally biased region" description="Polar residues" evidence="10">
    <location>
        <begin position="1106"/>
        <end position="1117"/>
    </location>
</feature>
<keyword evidence="4 9" id="KW-0507">mRNA processing</keyword>
<evidence type="ECO:0000259" key="11">
    <source>
        <dbReference type="PROSITE" id="PS50235"/>
    </source>
</evidence>
<evidence type="ECO:0000256" key="9">
    <source>
        <dbReference type="HAMAP-Rule" id="MF_03182"/>
    </source>
</evidence>
<dbReference type="InterPro" id="IPR012337">
    <property type="entry name" value="RNaseH-like_sf"/>
</dbReference>
<comment type="activity regulation">
    <text evidence="9">Positively regulated by the regulatory subunit PAN3.</text>
</comment>
<evidence type="ECO:0000256" key="4">
    <source>
        <dbReference type="ARBA" id="ARBA00022664"/>
    </source>
</evidence>
<dbReference type="Pfam" id="PF00929">
    <property type="entry name" value="RNase_T"/>
    <property type="match status" value="1"/>
</dbReference>
<dbReference type="InterPro" id="IPR036397">
    <property type="entry name" value="RNaseH_sf"/>
</dbReference>
<dbReference type="InterPro" id="IPR030843">
    <property type="entry name" value="PAN2"/>
</dbReference>
<dbReference type="PROSITE" id="PS50235">
    <property type="entry name" value="USP_3"/>
    <property type="match status" value="1"/>
</dbReference>
<evidence type="ECO:0000256" key="2">
    <source>
        <dbReference type="ARBA" id="ARBA00022490"/>
    </source>
</evidence>
<dbReference type="Gene3D" id="3.30.420.10">
    <property type="entry name" value="Ribonuclease H-like superfamily/Ribonuclease H"/>
    <property type="match status" value="1"/>
</dbReference>
<evidence type="ECO:0000256" key="5">
    <source>
        <dbReference type="ARBA" id="ARBA00022722"/>
    </source>
</evidence>
<dbReference type="Proteomes" id="UP000294933">
    <property type="component" value="Unassembled WGS sequence"/>
</dbReference>
<proteinExistence type="inferred from homology"/>
<dbReference type="GO" id="GO:0046872">
    <property type="term" value="F:metal ion binding"/>
    <property type="evidence" value="ECO:0007669"/>
    <property type="project" value="UniProtKB-KW"/>
</dbReference>
<dbReference type="SUPFAM" id="SSF53098">
    <property type="entry name" value="Ribonuclease H-like"/>
    <property type="match status" value="1"/>
</dbReference>
<reference evidence="12 13" key="1">
    <citation type="submission" date="2018-06" db="EMBL/GenBank/DDBJ databases">
        <title>A transcriptomic atlas of mushroom development highlights an independent origin of complex multicellularity.</title>
        <authorList>
            <consortium name="DOE Joint Genome Institute"/>
            <person name="Krizsan K."/>
            <person name="Almasi E."/>
            <person name="Merenyi Z."/>
            <person name="Sahu N."/>
            <person name="Viragh M."/>
            <person name="Koszo T."/>
            <person name="Mondo S."/>
            <person name="Kiss B."/>
            <person name="Balint B."/>
            <person name="Kues U."/>
            <person name="Barry K."/>
            <person name="Hegedus J.C."/>
            <person name="Henrissat B."/>
            <person name="Johnson J."/>
            <person name="Lipzen A."/>
            <person name="Ohm R."/>
            <person name="Nagy I."/>
            <person name="Pangilinan J."/>
            <person name="Yan J."/>
            <person name="Xiong Y."/>
            <person name="Grigoriev I.V."/>
            <person name="Hibbett D.S."/>
            <person name="Nagy L.G."/>
        </authorList>
    </citation>
    <scope>NUCLEOTIDE SEQUENCE [LARGE SCALE GENOMIC DNA]</scope>
    <source>
        <strain evidence="12 13">SZMC22713</strain>
    </source>
</reference>
<keyword evidence="13" id="KW-1185">Reference proteome</keyword>
<dbReference type="Gene3D" id="2.130.10.10">
    <property type="entry name" value="YVTN repeat-like/Quinoprotein amine dehydrogenase"/>
    <property type="match status" value="1"/>
</dbReference>
<feature type="binding site" evidence="9">
    <location>
        <position position="873"/>
    </location>
    <ligand>
        <name>a divalent metal cation</name>
        <dbReference type="ChEBI" id="CHEBI:60240"/>
        <note>catalytic</note>
    </ligand>
</feature>
<dbReference type="InterPro" id="IPR028889">
    <property type="entry name" value="USP"/>
</dbReference>
<comment type="subcellular location">
    <subcellularLocation>
        <location evidence="1 9">Cytoplasm</location>
    </subcellularLocation>
</comment>
<keyword evidence="5 9" id="KW-0540">Nuclease</keyword>
<dbReference type="EMBL" id="ML170159">
    <property type="protein sequence ID" value="TDL27635.1"/>
    <property type="molecule type" value="Genomic_DNA"/>
</dbReference>
<dbReference type="HAMAP" id="MF_03182">
    <property type="entry name" value="PAN2"/>
    <property type="match status" value="1"/>
</dbReference>
<dbReference type="GO" id="GO:0003676">
    <property type="term" value="F:nucleic acid binding"/>
    <property type="evidence" value="ECO:0007669"/>
    <property type="project" value="InterPro"/>
</dbReference>
<comment type="similarity">
    <text evidence="9">Belongs to the peptidase C19 family. PAN2 subfamily.</text>
</comment>
<dbReference type="Pfam" id="PF20770">
    <property type="entry name" value="PAN2_N"/>
    <property type="match status" value="1"/>
</dbReference>
<dbReference type="InterPro" id="IPR028881">
    <property type="entry name" value="PAN2_UCH_dom"/>
</dbReference>
<name>A0A4Y7QJP8_9AGAM</name>